<accession>A0AA35YBK9</accession>
<name>A0AA35YBK9_LACSI</name>
<keyword evidence="2" id="KW-1185">Reference proteome</keyword>
<dbReference type="EMBL" id="OX465086">
    <property type="protein sequence ID" value="CAI9265428.1"/>
    <property type="molecule type" value="Genomic_DNA"/>
</dbReference>
<reference evidence="1" key="1">
    <citation type="submission" date="2023-04" db="EMBL/GenBank/DDBJ databases">
        <authorList>
            <person name="Vijverberg K."/>
            <person name="Xiong W."/>
            <person name="Schranz E."/>
        </authorList>
    </citation>
    <scope>NUCLEOTIDE SEQUENCE</scope>
</reference>
<dbReference type="Proteomes" id="UP001177003">
    <property type="component" value="Chromosome 0"/>
</dbReference>
<evidence type="ECO:0000313" key="1">
    <source>
        <dbReference type="EMBL" id="CAI9265428.1"/>
    </source>
</evidence>
<dbReference type="AlphaFoldDB" id="A0AA35YBK9"/>
<gene>
    <name evidence="1" type="ORF">LSALG_LOCUS6036</name>
</gene>
<organism evidence="1 2">
    <name type="scientific">Lactuca saligna</name>
    <name type="common">Willowleaf lettuce</name>
    <dbReference type="NCBI Taxonomy" id="75948"/>
    <lineage>
        <taxon>Eukaryota</taxon>
        <taxon>Viridiplantae</taxon>
        <taxon>Streptophyta</taxon>
        <taxon>Embryophyta</taxon>
        <taxon>Tracheophyta</taxon>
        <taxon>Spermatophyta</taxon>
        <taxon>Magnoliopsida</taxon>
        <taxon>eudicotyledons</taxon>
        <taxon>Gunneridae</taxon>
        <taxon>Pentapetalae</taxon>
        <taxon>asterids</taxon>
        <taxon>campanulids</taxon>
        <taxon>Asterales</taxon>
        <taxon>Asteraceae</taxon>
        <taxon>Cichorioideae</taxon>
        <taxon>Cichorieae</taxon>
        <taxon>Lactucinae</taxon>
        <taxon>Lactuca</taxon>
    </lineage>
</organism>
<evidence type="ECO:0000313" key="2">
    <source>
        <dbReference type="Proteomes" id="UP001177003"/>
    </source>
</evidence>
<protein>
    <submittedName>
        <fullName evidence="1">Uncharacterized protein</fullName>
    </submittedName>
</protein>
<proteinExistence type="predicted"/>
<sequence>MDRMFDEFANLWMKMKIQVKTKEELDSKQYIFRPRAFDIKDVIEMDVSTLESSIANEAFSEWKELASEEVSVESEKQLIRSLVGDDDPIPDVRKPAKRQSGKGWFLFNCLILLLITRDYDGKVTHEEMASAAIYLKDTLGKEGVQELITNLSKDKDHPRYFTTCKNLLQNRMHLIPKDKVPFIWQPNKAQIPIPSKSTPHPNNFVFIPDNLTCFGMCITRLREMVARDEFRRRRNKAATIVQESVNFATGVGDDEVIVDANDALDRPRDEERMVGVNGRDEGVNVNARVKHVKPPKMRKKSERIIKLKLAKNVGGEGSSVATAMDLD</sequence>